<evidence type="ECO:0000313" key="1">
    <source>
        <dbReference type="EMBL" id="MBW0132460.1"/>
    </source>
</evidence>
<gene>
    <name evidence="1" type="ORF">I4I82_32970</name>
</gene>
<comment type="caution">
    <text evidence="1">The sequence shown here is derived from an EMBL/GenBank/DDBJ whole genome shotgun (WGS) entry which is preliminary data.</text>
</comment>
<evidence type="ECO:0000313" key="2">
    <source>
        <dbReference type="Proteomes" id="UP000694300"/>
    </source>
</evidence>
<reference evidence="1 2" key="1">
    <citation type="submission" date="2020-11" db="EMBL/GenBank/DDBJ databases">
        <title>Pseudonocardia abyssalis sp. nov. and Pseudonocardia oceani sp. nov., description and phylogenomic analysis of two novel actinomycetes isolated from the deep Southern Ocean.</title>
        <authorList>
            <person name="Parra J."/>
        </authorList>
    </citation>
    <scope>NUCLEOTIDE SEQUENCE [LARGE SCALE GENOMIC DNA]</scope>
    <source>
        <strain evidence="2">KRD185</strain>
    </source>
</reference>
<proteinExistence type="predicted"/>
<name>A0ABS6UJN9_9PSEU</name>
<sequence length="154" mass="17083">MSSALLRWPHRRGATAHCLARVRLVADDARGEPTRGYVVLSELRDNPRGLGITTDIPGVVGAVRATLLPAAWPPSALRWYVHHGDFSTYDVAGADTLTQLFPSWDHDDVVHDDVHDHRLLRPHRAAALQRFLVLRPVTDELQAWPAPAPRAATE</sequence>
<dbReference type="EMBL" id="JADQDF010000002">
    <property type="protein sequence ID" value="MBW0132460.1"/>
    <property type="molecule type" value="Genomic_DNA"/>
</dbReference>
<accession>A0ABS6UJN9</accession>
<organism evidence="1 2">
    <name type="scientific">Pseudonocardia oceani</name>
    <dbReference type="NCBI Taxonomy" id="2792013"/>
    <lineage>
        <taxon>Bacteria</taxon>
        <taxon>Bacillati</taxon>
        <taxon>Actinomycetota</taxon>
        <taxon>Actinomycetes</taxon>
        <taxon>Pseudonocardiales</taxon>
        <taxon>Pseudonocardiaceae</taxon>
        <taxon>Pseudonocardia</taxon>
    </lineage>
</organism>
<dbReference type="RefSeq" id="WP_218594746.1">
    <property type="nucleotide sequence ID" value="NZ_JADQDE010000015.1"/>
</dbReference>
<keyword evidence="2" id="KW-1185">Reference proteome</keyword>
<protein>
    <submittedName>
        <fullName evidence="1">Uncharacterized protein</fullName>
    </submittedName>
</protein>
<dbReference type="Proteomes" id="UP000694300">
    <property type="component" value="Unassembled WGS sequence"/>
</dbReference>